<evidence type="ECO:0000256" key="1">
    <source>
        <dbReference type="SAM" id="MobiDB-lite"/>
    </source>
</evidence>
<evidence type="ECO:0000313" key="3">
    <source>
        <dbReference type="Proteomes" id="UP000030816"/>
    </source>
</evidence>
<dbReference type="HOGENOM" id="CLU_294559_0_0_1"/>
<feature type="compositionally biased region" description="Low complexity" evidence="1">
    <location>
        <begin position="804"/>
        <end position="827"/>
    </location>
</feature>
<feature type="compositionally biased region" description="Acidic residues" evidence="1">
    <location>
        <begin position="185"/>
        <end position="197"/>
    </location>
</feature>
<dbReference type="EMBL" id="AZHE01000005">
    <property type="protein sequence ID" value="KHN99025.1"/>
    <property type="molecule type" value="Genomic_DNA"/>
</dbReference>
<feature type="compositionally biased region" description="Acidic residues" evidence="1">
    <location>
        <begin position="846"/>
        <end position="855"/>
    </location>
</feature>
<feature type="compositionally biased region" description="Acidic residues" evidence="1">
    <location>
        <begin position="394"/>
        <end position="416"/>
    </location>
</feature>
<dbReference type="RefSeq" id="XP_040680091.1">
    <property type="nucleotide sequence ID" value="XM_040821522.1"/>
</dbReference>
<comment type="caution">
    <text evidence="2">The sequence shown here is derived from an EMBL/GenBank/DDBJ whole genome shotgun (WGS) entry which is preliminary data.</text>
</comment>
<feature type="region of interest" description="Disordered" evidence="1">
    <location>
        <begin position="247"/>
        <end position="510"/>
    </location>
</feature>
<dbReference type="Proteomes" id="UP000030816">
    <property type="component" value="Unassembled WGS sequence"/>
</dbReference>
<feature type="compositionally biased region" description="Polar residues" evidence="1">
    <location>
        <begin position="287"/>
        <end position="300"/>
    </location>
</feature>
<organism evidence="2 3">
    <name type="scientific">Metarhizium album (strain ARSEF 1941)</name>
    <dbReference type="NCBI Taxonomy" id="1081103"/>
    <lineage>
        <taxon>Eukaryota</taxon>
        <taxon>Fungi</taxon>
        <taxon>Dikarya</taxon>
        <taxon>Ascomycota</taxon>
        <taxon>Pezizomycotina</taxon>
        <taxon>Sordariomycetes</taxon>
        <taxon>Hypocreomycetidae</taxon>
        <taxon>Hypocreales</taxon>
        <taxon>Clavicipitaceae</taxon>
        <taxon>Metarhizium</taxon>
    </lineage>
</organism>
<feature type="region of interest" description="Disordered" evidence="1">
    <location>
        <begin position="181"/>
        <end position="234"/>
    </location>
</feature>
<feature type="compositionally biased region" description="Polar residues" evidence="1">
    <location>
        <begin position="497"/>
        <end position="508"/>
    </location>
</feature>
<feature type="compositionally biased region" description="Basic and acidic residues" evidence="1">
    <location>
        <begin position="82"/>
        <end position="94"/>
    </location>
</feature>
<proteinExistence type="predicted"/>
<sequence>MAPETRSRGVPPPSRVYNSSPALQQVQFPARRKRIRRYAGSEQPSLKQQTLTQIEFVSSLGEDIQILSDSDEDALDGGGLASEDKENVKPRLADEPDQTAQEAEDGEDDDEEPIPTRRKRWASSTARQGEKRRRTMGDDAKRAVAPRKGDKSRRRTLGDVPTSSNYQTQTLTQFLGHQTSFVAGSDDDDLDLDEDHGDDGFLSWLGEPGSPSAGRGRRNDPSPSARRHHEAATAAAVCGADEVLSRENSVIPQTPAKRNTSIRFDLSSGGRQPPGQTMVDRYGAPDQQDSPLKNHSSSMQPHPVKLTGEPWRDSPGAARPPSLVIKDSYTTDDCTTPSKSQARILQSRSPTPLRASHHAPSILSPVGYEDMPTKKKGAQRGAEATLPEMLAAEELYEIPDSDEDDGEGEGEGEGENMEERYGAGIETQLVLSELASTEEKLGKSQDAMPRSARTSRRHTQPESAPLTVQYELQPTTPSEPTPPPPSNPIRKPIPHMSSRTQIQSQPWESQRVPVSILQSLPTPSARSDIIIPVSAASLEALTTGHTLHITAPFKVPSQVVRFWLFENNLLRYMASVEPAQQVQPAGSSSSSSSQGQWQYHATQVYELNNPVCEEDMREEAWLRGPITRYKYLPPAVIGQLLWNLRHAVFGEPLLEQQQQQQKQQVTSSLVHPSPQPQPQPQPPRGTDMDHARNQLPSVTPPGSMTVSQQISAQIHSDIASSTQFPTSDDMVPSTPDSNEPIKLPSSSTATTKTKTLPAPRAPRKPSRLVRPSQATTLSQPSTPGKQTQQRASNPSQSSVQFVESGSLGSLPFPSSSGSTSQLLTKSQMLPDSLIQDHAPPLQPEIWDSDDDNVSL</sequence>
<feature type="compositionally biased region" description="Polar residues" evidence="1">
    <location>
        <begin position="247"/>
        <end position="262"/>
    </location>
</feature>
<gene>
    <name evidence="2" type="ORF">MAM_02723</name>
</gene>
<dbReference type="GeneID" id="63737178"/>
<feature type="compositionally biased region" description="Polar residues" evidence="1">
    <location>
        <begin position="694"/>
        <end position="726"/>
    </location>
</feature>
<feature type="compositionally biased region" description="Pro residues" evidence="1">
    <location>
        <begin position="477"/>
        <end position="487"/>
    </location>
</feature>
<protein>
    <submittedName>
        <fullName evidence="2">Uncharacterized protein</fullName>
    </submittedName>
</protein>
<reference evidence="2 3" key="1">
    <citation type="journal article" date="2014" name="Proc. Natl. Acad. Sci. U.S.A.">
        <title>Trajectory and genomic determinants of fungal-pathogen speciation and host adaptation.</title>
        <authorList>
            <person name="Hu X."/>
            <person name="Xiao G."/>
            <person name="Zheng P."/>
            <person name="Shang Y."/>
            <person name="Su Y."/>
            <person name="Zhang X."/>
            <person name="Liu X."/>
            <person name="Zhan S."/>
            <person name="St Leger R.J."/>
            <person name="Wang C."/>
        </authorList>
    </citation>
    <scope>NUCLEOTIDE SEQUENCE [LARGE SCALE GENOMIC DNA]</scope>
    <source>
        <strain evidence="2 3">ARSEF 1941</strain>
    </source>
</reference>
<feature type="compositionally biased region" description="Polar residues" evidence="1">
    <location>
        <begin position="16"/>
        <end position="27"/>
    </location>
</feature>
<dbReference type="AlphaFoldDB" id="A0A0B2X1P7"/>
<feature type="region of interest" description="Disordered" evidence="1">
    <location>
        <begin position="69"/>
        <end position="168"/>
    </location>
</feature>
<keyword evidence="3" id="KW-1185">Reference proteome</keyword>
<dbReference type="STRING" id="1081103.A0A0B2X1P7"/>
<dbReference type="OrthoDB" id="2149705at2759"/>
<feature type="compositionally biased region" description="Polar residues" evidence="1">
    <location>
        <begin position="772"/>
        <end position="803"/>
    </location>
</feature>
<feature type="region of interest" description="Disordered" evidence="1">
    <location>
        <begin position="1"/>
        <end position="30"/>
    </location>
</feature>
<name>A0A0B2X1P7_METAS</name>
<feature type="compositionally biased region" description="Polar residues" evidence="1">
    <location>
        <begin position="331"/>
        <end position="350"/>
    </location>
</feature>
<feature type="compositionally biased region" description="Pro residues" evidence="1">
    <location>
        <begin position="673"/>
        <end position="683"/>
    </location>
</feature>
<evidence type="ECO:0000313" key="2">
    <source>
        <dbReference type="EMBL" id="KHN99025.1"/>
    </source>
</evidence>
<feature type="region of interest" description="Disordered" evidence="1">
    <location>
        <begin position="658"/>
        <end position="855"/>
    </location>
</feature>
<accession>A0A0B2X1P7</accession>
<feature type="compositionally biased region" description="Low complexity" evidence="1">
    <location>
        <begin position="742"/>
        <end position="758"/>
    </location>
</feature>
<feature type="compositionally biased region" description="Acidic residues" evidence="1">
    <location>
        <begin position="102"/>
        <end position="113"/>
    </location>
</feature>